<evidence type="ECO:0000259" key="5">
    <source>
        <dbReference type="SMART" id="SM00237"/>
    </source>
</evidence>
<dbReference type="GO" id="GO:0016020">
    <property type="term" value="C:membrane"/>
    <property type="evidence" value="ECO:0007669"/>
    <property type="project" value="InterPro"/>
</dbReference>
<dbReference type="InterPro" id="IPR051171">
    <property type="entry name" value="CaCA"/>
</dbReference>
<accession>A0A538TFQ9</accession>
<feature type="non-terminal residue" evidence="6">
    <location>
        <position position="1"/>
    </location>
</feature>
<dbReference type="AlphaFoldDB" id="A0A538TFQ9"/>
<sequence length="511" mass="52965">YSFRYHTDAVGTLRDPLIFKTGGDYYHKTFGSGRNRWGDYGKAQVDPSDDLSLWVVDECAKVRAGQDDGNGGSNSSRWGSWWAKLSPTLTLAAGPSQAEGAGGTTAFHFTVSFEAPVCVPVQVDYVASNGTATLLDGDYQSPGTSIVIPAGATSGTITVDVNGDTKREPDETFHVTLVDVNPGVLGSAITATETILNDDPVPTLSIADAAASEGNAGSSTLSFQASLSNPTTQTVTAQYQTTDGTATVADNDYLGGSGTLTIAPGASSGSVGVTVSADTRCEPNETLSVTLSAPSGATLGDAQGTGTIQNDDDCVPPTVTVLAPNDQEVHLIGEPLDLRWNASDDVGVTSVDLALSRNGGGAYEDIALAEANDGSYVWTVTGPETHEALLRVAAHDAAGNAGSDVSNALWQIVQTIAVDPDSPVTELALGPATPSPAKGSMRIAYALPRTSRVRLEVLDVQGRRVAPLVDGELPAGRHRATWDASRAGSGVYVVRLDTGTKVLMKRVVVTR</sequence>
<dbReference type="PANTHER" id="PTHR11878:SF65">
    <property type="entry name" value="NA_CA-EXCHANGE PROTEIN, ISOFORM G"/>
    <property type="match status" value="1"/>
</dbReference>
<feature type="domain" description="Calx-beta" evidence="5">
    <location>
        <begin position="191"/>
        <end position="292"/>
    </location>
</feature>
<dbReference type="NCBIfam" id="TIGR04183">
    <property type="entry name" value="Por_Secre_tail"/>
    <property type="match status" value="1"/>
</dbReference>
<evidence type="ECO:0000313" key="7">
    <source>
        <dbReference type="Proteomes" id="UP000316609"/>
    </source>
</evidence>
<evidence type="ECO:0000256" key="4">
    <source>
        <dbReference type="ARBA" id="ARBA00023065"/>
    </source>
</evidence>
<dbReference type="SMART" id="SM00237">
    <property type="entry name" value="Calx_beta"/>
    <property type="match status" value="1"/>
</dbReference>
<name>A0A538TFQ9_UNCEI</name>
<dbReference type="SUPFAM" id="SSF141072">
    <property type="entry name" value="CalX-like"/>
    <property type="match status" value="2"/>
</dbReference>
<evidence type="ECO:0000256" key="3">
    <source>
        <dbReference type="ARBA" id="ARBA00022837"/>
    </source>
</evidence>
<dbReference type="Pfam" id="PF17957">
    <property type="entry name" value="Big_7"/>
    <property type="match status" value="1"/>
</dbReference>
<keyword evidence="4" id="KW-0406">Ion transport</keyword>
<reference evidence="6 7" key="1">
    <citation type="journal article" date="2019" name="Nat. Microbiol.">
        <title>Mediterranean grassland soil C-N compound turnover is dependent on rainfall and depth, and is mediated by genomically divergent microorganisms.</title>
        <authorList>
            <person name="Diamond S."/>
            <person name="Andeer P.F."/>
            <person name="Li Z."/>
            <person name="Crits-Christoph A."/>
            <person name="Burstein D."/>
            <person name="Anantharaman K."/>
            <person name="Lane K.R."/>
            <person name="Thomas B.C."/>
            <person name="Pan C."/>
            <person name="Northen T.R."/>
            <person name="Banfield J.F."/>
        </authorList>
    </citation>
    <scope>NUCLEOTIDE SEQUENCE [LARGE SCALE GENOMIC DNA]</scope>
    <source>
        <strain evidence="6">WS_8</strain>
    </source>
</reference>
<dbReference type="GO" id="GO:0030001">
    <property type="term" value="P:metal ion transport"/>
    <property type="evidence" value="ECO:0007669"/>
    <property type="project" value="TreeGrafter"/>
</dbReference>
<dbReference type="InterPro" id="IPR003644">
    <property type="entry name" value="Calx_beta"/>
</dbReference>
<dbReference type="InterPro" id="IPR013783">
    <property type="entry name" value="Ig-like_fold"/>
</dbReference>
<keyword evidence="3" id="KW-0106">Calcium</keyword>
<dbReference type="PANTHER" id="PTHR11878">
    <property type="entry name" value="SODIUM/CALCIUM EXCHANGER"/>
    <property type="match status" value="1"/>
</dbReference>
<dbReference type="InterPro" id="IPR026444">
    <property type="entry name" value="Secre_tail"/>
</dbReference>
<evidence type="ECO:0000313" key="6">
    <source>
        <dbReference type="EMBL" id="TMQ62460.1"/>
    </source>
</evidence>
<dbReference type="InterPro" id="IPR038081">
    <property type="entry name" value="CalX-like_sf"/>
</dbReference>
<evidence type="ECO:0000256" key="1">
    <source>
        <dbReference type="ARBA" id="ARBA00022729"/>
    </source>
</evidence>
<gene>
    <name evidence="6" type="ORF">E6K78_11675</name>
</gene>
<dbReference type="Gene3D" id="2.60.40.4070">
    <property type="match status" value="1"/>
</dbReference>
<dbReference type="Proteomes" id="UP000316609">
    <property type="component" value="Unassembled WGS sequence"/>
</dbReference>
<evidence type="ECO:0000256" key="2">
    <source>
        <dbReference type="ARBA" id="ARBA00022737"/>
    </source>
</evidence>
<dbReference type="Pfam" id="PF03160">
    <property type="entry name" value="Calx-beta"/>
    <property type="match status" value="2"/>
</dbReference>
<keyword evidence="4" id="KW-0813">Transport</keyword>
<dbReference type="Gene3D" id="2.60.40.2030">
    <property type="match status" value="2"/>
</dbReference>
<comment type="caution">
    <text evidence="6">The sequence shown here is derived from an EMBL/GenBank/DDBJ whole genome shotgun (WGS) entry which is preliminary data.</text>
</comment>
<keyword evidence="1" id="KW-0732">Signal</keyword>
<dbReference type="GO" id="GO:0007154">
    <property type="term" value="P:cell communication"/>
    <property type="evidence" value="ECO:0007669"/>
    <property type="project" value="InterPro"/>
</dbReference>
<dbReference type="Gene3D" id="2.60.40.10">
    <property type="entry name" value="Immunoglobulins"/>
    <property type="match status" value="1"/>
</dbReference>
<organism evidence="6 7">
    <name type="scientific">Eiseniibacteriota bacterium</name>
    <dbReference type="NCBI Taxonomy" id="2212470"/>
    <lineage>
        <taxon>Bacteria</taxon>
        <taxon>Candidatus Eiseniibacteriota</taxon>
    </lineage>
</organism>
<keyword evidence="2" id="KW-0677">Repeat</keyword>
<protein>
    <submittedName>
        <fullName evidence="6">T9SS type A sorting domain-containing protein</fullName>
    </submittedName>
</protein>
<dbReference type="EMBL" id="VBOY01000133">
    <property type="protein sequence ID" value="TMQ62460.1"/>
    <property type="molecule type" value="Genomic_DNA"/>
</dbReference>
<proteinExistence type="predicted"/>